<reference evidence="1 2" key="1">
    <citation type="journal article" date="2016" name="Mol. Biol. Evol.">
        <title>Comparative Genomics of Early-Diverging Mushroom-Forming Fungi Provides Insights into the Origins of Lignocellulose Decay Capabilities.</title>
        <authorList>
            <person name="Nagy L.G."/>
            <person name="Riley R."/>
            <person name="Tritt A."/>
            <person name="Adam C."/>
            <person name="Daum C."/>
            <person name="Floudas D."/>
            <person name="Sun H."/>
            <person name="Yadav J.S."/>
            <person name="Pangilinan J."/>
            <person name="Larsson K.H."/>
            <person name="Matsuura K."/>
            <person name="Barry K."/>
            <person name="Labutti K."/>
            <person name="Kuo R."/>
            <person name="Ohm R.A."/>
            <person name="Bhattacharya S.S."/>
            <person name="Shirouzu T."/>
            <person name="Yoshinaga Y."/>
            <person name="Martin F.M."/>
            <person name="Grigoriev I.V."/>
            <person name="Hibbett D.S."/>
        </authorList>
    </citation>
    <scope>NUCLEOTIDE SEQUENCE [LARGE SCALE GENOMIC DNA]</scope>
    <source>
        <strain evidence="1 2">HHB10207 ss-3</strain>
    </source>
</reference>
<dbReference type="Proteomes" id="UP000076798">
    <property type="component" value="Unassembled WGS sequence"/>
</dbReference>
<gene>
    <name evidence="1" type="ORF">SISSUDRAFT_1046656</name>
</gene>
<protein>
    <submittedName>
        <fullName evidence="1">Uncharacterized protein</fullName>
    </submittedName>
</protein>
<organism evidence="1 2">
    <name type="scientific">Sistotremastrum suecicum HHB10207 ss-3</name>
    <dbReference type="NCBI Taxonomy" id="1314776"/>
    <lineage>
        <taxon>Eukaryota</taxon>
        <taxon>Fungi</taxon>
        <taxon>Dikarya</taxon>
        <taxon>Basidiomycota</taxon>
        <taxon>Agaricomycotina</taxon>
        <taxon>Agaricomycetes</taxon>
        <taxon>Sistotremastrales</taxon>
        <taxon>Sistotremastraceae</taxon>
        <taxon>Sistotremastrum</taxon>
    </lineage>
</organism>
<evidence type="ECO:0000313" key="1">
    <source>
        <dbReference type="EMBL" id="KZT38646.1"/>
    </source>
</evidence>
<keyword evidence="2" id="KW-1185">Reference proteome</keyword>
<accession>A0A166DL45</accession>
<dbReference type="AlphaFoldDB" id="A0A166DL45"/>
<dbReference type="EMBL" id="KV428059">
    <property type="protein sequence ID" value="KZT38646.1"/>
    <property type="molecule type" value="Genomic_DNA"/>
</dbReference>
<evidence type="ECO:0000313" key="2">
    <source>
        <dbReference type="Proteomes" id="UP000076798"/>
    </source>
</evidence>
<proteinExistence type="predicted"/>
<name>A0A166DL45_9AGAM</name>
<sequence length="73" mass="8249">MFLIVRKHCLCFPETLTAQQELDYNDLLYFKAFFQILSLVPDPVAASPQSVFAVPCPYPRRNGPFTTVLSPGK</sequence>